<feature type="compositionally biased region" description="Low complexity" evidence="1">
    <location>
        <begin position="102"/>
        <end position="130"/>
    </location>
</feature>
<dbReference type="Proteomes" id="UP000248311">
    <property type="component" value="Unassembled WGS sequence"/>
</dbReference>
<dbReference type="RefSeq" id="WP_110813595.1">
    <property type="nucleotide sequence ID" value="NZ_QJTE01000002.1"/>
</dbReference>
<feature type="transmembrane region" description="Helical" evidence="2">
    <location>
        <begin position="6"/>
        <end position="23"/>
    </location>
</feature>
<organism evidence="3 4">
    <name type="scientific">Pseudoroseicyclus aestuarii</name>
    <dbReference type="NCBI Taxonomy" id="1795041"/>
    <lineage>
        <taxon>Bacteria</taxon>
        <taxon>Pseudomonadati</taxon>
        <taxon>Pseudomonadota</taxon>
        <taxon>Alphaproteobacteria</taxon>
        <taxon>Rhodobacterales</taxon>
        <taxon>Paracoccaceae</taxon>
        <taxon>Pseudoroseicyclus</taxon>
    </lineage>
</organism>
<feature type="compositionally biased region" description="Low complexity" evidence="1">
    <location>
        <begin position="75"/>
        <end position="91"/>
    </location>
</feature>
<sequence>MAQLIDGVILMLLAGTLGYTALVDRRMRRLLAALSALEPVIGRFSADVDRSQVSAAALREAAGRMAPRETEEPRAAATAPQRTGRLGARLALGRRRSPVPEPAAAVPEAAQTPAADGDIATPTAPAAPLPAGGGAQAAQEMIRGEPKSDLVRQFFEKTRSIEA</sequence>
<evidence type="ECO:0000256" key="2">
    <source>
        <dbReference type="SAM" id="Phobius"/>
    </source>
</evidence>
<reference evidence="3 4" key="1">
    <citation type="submission" date="2018-06" db="EMBL/GenBank/DDBJ databases">
        <title>Genomic Encyclopedia of Type Strains, Phase III (KMG-III): the genomes of soil and plant-associated and newly described type strains.</title>
        <authorList>
            <person name="Whitman W."/>
        </authorList>
    </citation>
    <scope>NUCLEOTIDE SEQUENCE [LARGE SCALE GENOMIC DNA]</scope>
    <source>
        <strain evidence="3 4">CECT 9025</strain>
    </source>
</reference>
<accession>A0A318SXF3</accession>
<feature type="region of interest" description="Disordered" evidence="1">
    <location>
        <begin position="61"/>
        <end position="138"/>
    </location>
</feature>
<gene>
    <name evidence="3" type="ORF">DFP88_102307</name>
</gene>
<keyword evidence="2" id="KW-1133">Transmembrane helix</keyword>
<proteinExistence type="predicted"/>
<protein>
    <recommendedName>
        <fullName evidence="5">Flagellar motor switch protein</fullName>
    </recommendedName>
</protein>
<evidence type="ECO:0008006" key="5">
    <source>
        <dbReference type="Google" id="ProtNLM"/>
    </source>
</evidence>
<keyword evidence="2" id="KW-0812">Transmembrane</keyword>
<keyword evidence="2" id="KW-0472">Membrane</keyword>
<comment type="caution">
    <text evidence="3">The sequence shown here is derived from an EMBL/GenBank/DDBJ whole genome shotgun (WGS) entry which is preliminary data.</text>
</comment>
<evidence type="ECO:0000313" key="3">
    <source>
        <dbReference type="EMBL" id="PYE84507.1"/>
    </source>
</evidence>
<dbReference type="EMBL" id="QJTE01000002">
    <property type="protein sequence ID" value="PYE84507.1"/>
    <property type="molecule type" value="Genomic_DNA"/>
</dbReference>
<keyword evidence="4" id="KW-1185">Reference proteome</keyword>
<evidence type="ECO:0000313" key="4">
    <source>
        <dbReference type="Proteomes" id="UP000248311"/>
    </source>
</evidence>
<dbReference type="AlphaFoldDB" id="A0A318SXF3"/>
<name>A0A318SXF3_9RHOB</name>
<evidence type="ECO:0000256" key="1">
    <source>
        <dbReference type="SAM" id="MobiDB-lite"/>
    </source>
</evidence>